<sequence length="254" mass="28652">MKATTIPLNKAVLLLFASAFSLSLGGCVTIPEKPEECLDEACDIKSLISPSLPSGQSLETYKKMTSISPKFVTEKRSIKPPEDKVRKTEKVGQPRCKNVDKRVLVKDKATKYRIKPGKIRKYDLNDVKLCERTPYDLCCKNGPENCGLKVFDVVRGISLREDDKKIPVSLPEKWDTINVKECIQTTTTKKKTTRTWYPNGQYTYEKRIKDGDVKVEEIPQRIQLKSERVLILGECKPSGQGTKDKQSSSCPLLP</sequence>
<evidence type="ECO:0008006" key="4">
    <source>
        <dbReference type="Google" id="ProtNLM"/>
    </source>
</evidence>
<accession>A0A450ZYK9</accession>
<evidence type="ECO:0000256" key="1">
    <source>
        <dbReference type="SAM" id="MobiDB-lite"/>
    </source>
</evidence>
<evidence type="ECO:0000256" key="2">
    <source>
        <dbReference type="SAM" id="SignalP"/>
    </source>
</evidence>
<reference evidence="3" key="1">
    <citation type="submission" date="2019-02" db="EMBL/GenBank/DDBJ databases">
        <authorList>
            <person name="Gruber-Vodicka R. H."/>
            <person name="Seah K. B. B."/>
        </authorList>
    </citation>
    <scope>NUCLEOTIDE SEQUENCE</scope>
    <source>
        <strain evidence="3">BECK_BZ126</strain>
    </source>
</reference>
<feature type="region of interest" description="Disordered" evidence="1">
    <location>
        <begin position="235"/>
        <end position="254"/>
    </location>
</feature>
<protein>
    <recommendedName>
        <fullName evidence="4">Lipoprotein</fullName>
    </recommendedName>
</protein>
<organism evidence="3">
    <name type="scientific">Candidatus Kentrum sp. TC</name>
    <dbReference type="NCBI Taxonomy" id="2126339"/>
    <lineage>
        <taxon>Bacteria</taxon>
        <taxon>Pseudomonadati</taxon>
        <taxon>Pseudomonadota</taxon>
        <taxon>Gammaproteobacteria</taxon>
        <taxon>Candidatus Kentrum</taxon>
    </lineage>
</organism>
<feature type="chain" id="PRO_5019509908" description="Lipoprotein" evidence="2">
    <location>
        <begin position="26"/>
        <end position="254"/>
    </location>
</feature>
<name>A0A450ZYK9_9GAMM</name>
<proteinExistence type="predicted"/>
<evidence type="ECO:0000313" key="3">
    <source>
        <dbReference type="EMBL" id="VFK58865.1"/>
    </source>
</evidence>
<keyword evidence="2" id="KW-0732">Signal</keyword>
<gene>
    <name evidence="3" type="ORF">BECKTC1821F_GA0114240_102719</name>
</gene>
<feature type="signal peptide" evidence="2">
    <location>
        <begin position="1"/>
        <end position="25"/>
    </location>
</feature>
<dbReference type="PROSITE" id="PS51257">
    <property type="entry name" value="PROKAR_LIPOPROTEIN"/>
    <property type="match status" value="1"/>
</dbReference>
<dbReference type="AlphaFoldDB" id="A0A450ZYK9"/>
<dbReference type="EMBL" id="CAADFW010000027">
    <property type="protein sequence ID" value="VFK58865.1"/>
    <property type="molecule type" value="Genomic_DNA"/>
</dbReference>